<evidence type="ECO:0000313" key="2">
    <source>
        <dbReference type="EMBL" id="TDC01029.1"/>
    </source>
</evidence>
<accession>A0ABY2DQ87</accession>
<name>A0ABY2DQ87_9ACTN</name>
<dbReference type="InterPro" id="IPR000358">
    <property type="entry name" value="RNR_small_fam"/>
</dbReference>
<dbReference type="Proteomes" id="UP000295626">
    <property type="component" value="Unassembled WGS sequence"/>
</dbReference>
<evidence type="ECO:0008006" key="4">
    <source>
        <dbReference type="Google" id="ProtNLM"/>
    </source>
</evidence>
<dbReference type="EMBL" id="SMKE01000071">
    <property type="protein sequence ID" value="TDC01029.1"/>
    <property type="molecule type" value="Genomic_DNA"/>
</dbReference>
<dbReference type="InterPro" id="IPR009078">
    <property type="entry name" value="Ferritin-like_SF"/>
</dbReference>
<evidence type="ECO:0000313" key="3">
    <source>
        <dbReference type="Proteomes" id="UP000295626"/>
    </source>
</evidence>
<dbReference type="SUPFAM" id="SSF47240">
    <property type="entry name" value="Ferritin-like"/>
    <property type="match status" value="1"/>
</dbReference>
<comment type="caution">
    <text evidence="2">The sequence shown here is derived from an EMBL/GenBank/DDBJ whole genome shotgun (WGS) entry which is preliminary data.</text>
</comment>
<protein>
    <recommendedName>
        <fullName evidence="4">Ferritin-like domain-containing protein</fullName>
    </recommendedName>
</protein>
<proteinExistence type="predicted"/>
<comment type="cofactor">
    <cofactor evidence="1">
        <name>Fe cation</name>
        <dbReference type="ChEBI" id="CHEBI:24875"/>
    </cofactor>
</comment>
<keyword evidence="3" id="KW-1185">Reference proteome</keyword>
<reference evidence="2 3" key="1">
    <citation type="submission" date="2019-02" db="EMBL/GenBank/DDBJ databases">
        <title>Draft genome sequences of novel Actinobacteria.</title>
        <authorList>
            <person name="Sahin N."/>
            <person name="Ay H."/>
            <person name="Saygin H."/>
        </authorList>
    </citation>
    <scope>NUCLEOTIDE SEQUENCE [LARGE SCALE GENOMIC DNA]</scope>
    <source>
        <strain evidence="2 3">JCM 30529</strain>
    </source>
</reference>
<sequence length="317" mass="35935">MTRWSTLLLDEARLDDLPHVPVSEILRHREALATYRPSPANLYERWERQQWRAEDIPLEPDRDRFDQLAEGHRRYLTATIHTFIVGEYTGLDLLGPILAGAPAEADLLFLGTQVADEARHTRLMLRLGTELLGLDLDTRRLLDEAWLAVTPAHRRLAALETRIVTDLQAHPGDYRRWLRTVTLFHLITEEVLAVAGQTAMIRLLKQLPGLPGLTTAFIAMTRDESRHVNYGIHTLREAVAAGYADEISETIEEAATLTVWIDAVDAPTRAQARHIQASAQLCARRLGRAMRRLDLPEPYVEHVTRRALAAEPQEAIR</sequence>
<dbReference type="InterPro" id="IPR012348">
    <property type="entry name" value="RNR-like"/>
</dbReference>
<organism evidence="2 3">
    <name type="scientific">Micromonospora fluostatini</name>
    <dbReference type="NCBI Taxonomy" id="1629071"/>
    <lineage>
        <taxon>Bacteria</taxon>
        <taxon>Bacillati</taxon>
        <taxon>Actinomycetota</taxon>
        <taxon>Actinomycetes</taxon>
        <taxon>Micromonosporales</taxon>
        <taxon>Micromonosporaceae</taxon>
        <taxon>Micromonospora</taxon>
    </lineage>
</organism>
<dbReference type="Pfam" id="PF00268">
    <property type="entry name" value="Ribonuc_red_sm"/>
    <property type="match status" value="1"/>
</dbReference>
<dbReference type="Gene3D" id="1.10.620.20">
    <property type="entry name" value="Ribonucleotide Reductase, subunit A"/>
    <property type="match status" value="1"/>
</dbReference>
<gene>
    <name evidence="2" type="ORF">E1091_03695</name>
</gene>
<evidence type="ECO:0000256" key="1">
    <source>
        <dbReference type="ARBA" id="ARBA00001962"/>
    </source>
</evidence>